<evidence type="ECO:0000256" key="3">
    <source>
        <dbReference type="ARBA" id="ARBA00023163"/>
    </source>
</evidence>
<dbReference type="InterPro" id="IPR009057">
    <property type="entry name" value="Homeodomain-like_sf"/>
</dbReference>
<evidence type="ECO:0000256" key="1">
    <source>
        <dbReference type="ARBA" id="ARBA00023015"/>
    </source>
</evidence>
<dbReference type="GO" id="GO:0005829">
    <property type="term" value="C:cytosol"/>
    <property type="evidence" value="ECO:0007669"/>
    <property type="project" value="TreeGrafter"/>
</dbReference>
<dbReference type="PRINTS" id="PR00032">
    <property type="entry name" value="HTHARAC"/>
</dbReference>
<dbReference type="EMBL" id="PEIB01000059">
    <property type="protein sequence ID" value="RXJ68805.1"/>
    <property type="molecule type" value="Genomic_DNA"/>
</dbReference>
<accession>A0A4Q0YF97</accession>
<dbReference type="Pfam" id="PF12625">
    <property type="entry name" value="Arabinose_bd"/>
    <property type="match status" value="1"/>
</dbReference>
<dbReference type="Pfam" id="PF12833">
    <property type="entry name" value="HTH_18"/>
    <property type="match status" value="1"/>
</dbReference>
<feature type="domain" description="HTH araC/xylS-type" evidence="4">
    <location>
        <begin position="235"/>
        <end position="332"/>
    </location>
</feature>
<name>A0A4Q0YF97_9GAMM</name>
<sequence>MSEYFVANSLINHLLNYLHSQGKNKSTLMRQCNISPEVEENAEQYSDITLLNRLYQHIDQSLGDEKFAFDFVLNSQSDYSIAGFIALKSPTLAHALEHARRFYQLQSNASKLIIQQNEQKAKLITRYRHAVNPHPSMIISGVFSAYRMINQALEEQGKIHCVYFSLPEPRPEDYDSFTQYFDCPVYFEQVDHALVFDTNLLHMPLGGHDPAVRVLLETHANHLLAQLPQESSLLEQVEALIHQGLSEGKCDIQVVSRAMNMSSKTLQRKLAQHQCQFKNLLDVCRQELAKQYLNRGISLIEITFLLAYSDQSAFTRAFKSWFGCSPSQYRQKLRS</sequence>
<dbReference type="InterPro" id="IPR020449">
    <property type="entry name" value="Tscrpt_reg_AraC-type_HTH"/>
</dbReference>
<evidence type="ECO:0000259" key="4">
    <source>
        <dbReference type="PROSITE" id="PS01124"/>
    </source>
</evidence>
<dbReference type="Gene3D" id="1.10.10.60">
    <property type="entry name" value="Homeodomain-like"/>
    <property type="match status" value="1"/>
</dbReference>
<evidence type="ECO:0000313" key="6">
    <source>
        <dbReference type="Proteomes" id="UP000290287"/>
    </source>
</evidence>
<keyword evidence="1" id="KW-0805">Transcription regulation</keyword>
<comment type="caution">
    <text evidence="5">The sequence shown here is derived from an EMBL/GenBank/DDBJ whole genome shotgun (WGS) entry which is preliminary data.</text>
</comment>
<keyword evidence="3" id="KW-0804">Transcription</keyword>
<dbReference type="PANTHER" id="PTHR47894">
    <property type="entry name" value="HTH-TYPE TRANSCRIPTIONAL REGULATOR GADX"/>
    <property type="match status" value="1"/>
</dbReference>
<dbReference type="InterPro" id="IPR018060">
    <property type="entry name" value="HTH_AraC"/>
</dbReference>
<dbReference type="RefSeq" id="WP_129124375.1">
    <property type="nucleotide sequence ID" value="NZ_PEIB01000059.1"/>
</dbReference>
<dbReference type="OrthoDB" id="6396588at2"/>
<dbReference type="GO" id="GO:0003700">
    <property type="term" value="F:DNA-binding transcription factor activity"/>
    <property type="evidence" value="ECO:0007669"/>
    <property type="project" value="InterPro"/>
</dbReference>
<proteinExistence type="predicted"/>
<protein>
    <recommendedName>
        <fullName evidence="4">HTH araC/xylS-type domain-containing protein</fullName>
    </recommendedName>
</protein>
<dbReference type="PANTHER" id="PTHR47894:SF4">
    <property type="entry name" value="HTH-TYPE TRANSCRIPTIONAL REGULATOR GADX"/>
    <property type="match status" value="1"/>
</dbReference>
<dbReference type="SMART" id="SM00342">
    <property type="entry name" value="HTH_ARAC"/>
    <property type="match status" value="1"/>
</dbReference>
<dbReference type="SUPFAM" id="SSF46689">
    <property type="entry name" value="Homeodomain-like"/>
    <property type="match status" value="1"/>
</dbReference>
<dbReference type="PROSITE" id="PS01124">
    <property type="entry name" value="HTH_ARAC_FAMILY_2"/>
    <property type="match status" value="1"/>
</dbReference>
<keyword evidence="6" id="KW-1185">Reference proteome</keyword>
<dbReference type="InterPro" id="IPR032687">
    <property type="entry name" value="AraC-type_N"/>
</dbReference>
<reference evidence="5 6" key="1">
    <citation type="submission" date="2017-10" db="EMBL/GenBank/DDBJ databases">
        <title>Nyctiphanis sp. nov., isolated from the stomach of the euphausiid Nyctiphanes simplex (Hansen, 1911) in the Gulf of California.</title>
        <authorList>
            <person name="Gomez-Gil B."/>
            <person name="Aguilar-Mendez M."/>
            <person name="Lopez-Cortes A."/>
            <person name="Gomez-Gutierrez J."/>
            <person name="Roque A."/>
            <person name="Lang E."/>
            <person name="Gonzalez-Castillo A."/>
        </authorList>
    </citation>
    <scope>NUCLEOTIDE SEQUENCE [LARGE SCALE GENOMIC DNA]</scope>
    <source>
        <strain evidence="5 6">CAIM 600</strain>
    </source>
</reference>
<organism evidence="5 6">
    <name type="scientific">Veronia nyctiphanis</name>
    <dbReference type="NCBI Taxonomy" id="1278244"/>
    <lineage>
        <taxon>Bacteria</taxon>
        <taxon>Pseudomonadati</taxon>
        <taxon>Pseudomonadota</taxon>
        <taxon>Gammaproteobacteria</taxon>
        <taxon>Vibrionales</taxon>
        <taxon>Vibrionaceae</taxon>
        <taxon>Veronia</taxon>
    </lineage>
</organism>
<keyword evidence="2" id="KW-0238">DNA-binding</keyword>
<dbReference type="Proteomes" id="UP000290287">
    <property type="component" value="Unassembled WGS sequence"/>
</dbReference>
<evidence type="ECO:0000313" key="5">
    <source>
        <dbReference type="EMBL" id="RXJ68805.1"/>
    </source>
</evidence>
<evidence type="ECO:0000256" key="2">
    <source>
        <dbReference type="ARBA" id="ARBA00023125"/>
    </source>
</evidence>
<gene>
    <name evidence="5" type="ORF">CS022_24010</name>
</gene>
<dbReference type="GO" id="GO:0000976">
    <property type="term" value="F:transcription cis-regulatory region binding"/>
    <property type="evidence" value="ECO:0007669"/>
    <property type="project" value="TreeGrafter"/>
</dbReference>
<dbReference type="AlphaFoldDB" id="A0A4Q0YF97"/>